<accession>A0A0V0IHL3</accession>
<evidence type="ECO:0000313" key="1">
    <source>
        <dbReference type="EMBL" id="JAP32024.1"/>
    </source>
</evidence>
<organism evidence="1">
    <name type="scientific">Solanum chacoense</name>
    <name type="common">Chaco potato</name>
    <dbReference type="NCBI Taxonomy" id="4108"/>
    <lineage>
        <taxon>Eukaryota</taxon>
        <taxon>Viridiplantae</taxon>
        <taxon>Streptophyta</taxon>
        <taxon>Embryophyta</taxon>
        <taxon>Tracheophyta</taxon>
        <taxon>Spermatophyta</taxon>
        <taxon>Magnoliopsida</taxon>
        <taxon>eudicotyledons</taxon>
        <taxon>Gunneridae</taxon>
        <taxon>Pentapetalae</taxon>
        <taxon>asterids</taxon>
        <taxon>lamiids</taxon>
        <taxon>Solanales</taxon>
        <taxon>Solanaceae</taxon>
        <taxon>Solanoideae</taxon>
        <taxon>Solaneae</taxon>
        <taxon>Solanum</taxon>
    </lineage>
</organism>
<proteinExistence type="predicted"/>
<name>A0A0V0IHL3_SOLCH</name>
<sequence length="97" mass="11028">MKVKESVVEVTLPLPQITRPLHLFPQRLKRRAEDGKFPKFIAMLRQLSMNIPLAKALEQISCYAKFMKDLVTKKIAASLKPTDKVQYCSVIATKSLV</sequence>
<dbReference type="EMBL" id="GEDG01006457">
    <property type="protein sequence ID" value="JAP32024.1"/>
    <property type="molecule type" value="Transcribed_RNA"/>
</dbReference>
<dbReference type="AlphaFoldDB" id="A0A0V0IHL3"/>
<reference evidence="1" key="1">
    <citation type="submission" date="2015-12" db="EMBL/GenBank/DDBJ databases">
        <title>Gene expression during late stages of embryo sac development: a critical building block for successful pollen-pistil interactions.</title>
        <authorList>
            <person name="Liu Y."/>
            <person name="Joly V."/>
            <person name="Sabar M."/>
            <person name="Matton D.P."/>
        </authorList>
    </citation>
    <scope>NUCLEOTIDE SEQUENCE</scope>
</reference>
<protein>
    <submittedName>
        <fullName evidence="1">Putative ovule protein</fullName>
    </submittedName>
</protein>